<dbReference type="Proteomes" id="UP000058012">
    <property type="component" value="Unassembled WGS sequence"/>
</dbReference>
<dbReference type="OrthoDB" id="7224958at2"/>
<keyword evidence="2" id="KW-1185">Reference proteome</keyword>
<dbReference type="InterPro" id="IPR056914">
    <property type="entry name" value="Gp53-like"/>
</dbReference>
<evidence type="ECO:0000313" key="1">
    <source>
        <dbReference type="EMBL" id="KUR71183.1"/>
    </source>
</evidence>
<organism evidence="1 2">
    <name type="scientific">Novosphingobium fuchskuhlense</name>
    <dbReference type="NCBI Taxonomy" id="1117702"/>
    <lineage>
        <taxon>Bacteria</taxon>
        <taxon>Pseudomonadati</taxon>
        <taxon>Pseudomonadota</taxon>
        <taxon>Alphaproteobacteria</taxon>
        <taxon>Sphingomonadales</taxon>
        <taxon>Sphingomonadaceae</taxon>
        <taxon>Novosphingobium</taxon>
    </lineage>
</organism>
<accession>A0A117UUQ5</accession>
<proteinExistence type="predicted"/>
<dbReference type="Pfam" id="PF23982">
    <property type="entry name" value="XM1_gp53_minor_capsid"/>
    <property type="match status" value="1"/>
</dbReference>
<comment type="caution">
    <text evidence="1">The sequence shown here is derived from an EMBL/GenBank/DDBJ whole genome shotgun (WGS) entry which is preliminary data.</text>
</comment>
<dbReference type="STRING" id="1117702.AQZ52_10960"/>
<protein>
    <submittedName>
        <fullName evidence="1">Uncharacterized protein</fullName>
    </submittedName>
</protein>
<evidence type="ECO:0000313" key="2">
    <source>
        <dbReference type="Proteomes" id="UP000058012"/>
    </source>
</evidence>
<gene>
    <name evidence="1" type="ORF">AQZ52_10960</name>
</gene>
<name>A0A117UUQ5_9SPHN</name>
<dbReference type="AlphaFoldDB" id="A0A117UUQ5"/>
<reference evidence="1 2" key="1">
    <citation type="submission" date="2015-10" db="EMBL/GenBank/DDBJ databases">
        <title>Draft genome sequence of Novosphingobium fuchskuhlense DSM 25065 isolated from a surface water sample of the southwest basin of Lake Grosse Fuchskuhle.</title>
        <authorList>
            <person name="Ruckert C."/>
            <person name="Winkler A."/>
            <person name="Glaeser J."/>
            <person name="Grossart H.-P."/>
            <person name="Kalinowski J."/>
            <person name="Glaeser S."/>
        </authorList>
    </citation>
    <scope>NUCLEOTIDE SEQUENCE [LARGE SCALE GENOMIC DNA]</scope>
    <source>
        <strain evidence="1 2">FNE08-7</strain>
    </source>
</reference>
<dbReference type="EMBL" id="LLZS01000007">
    <property type="protein sequence ID" value="KUR71183.1"/>
    <property type="molecule type" value="Genomic_DNA"/>
</dbReference>
<dbReference type="RefSeq" id="WP_067910411.1">
    <property type="nucleotide sequence ID" value="NZ_KQ954245.1"/>
</dbReference>
<sequence>MTGFQTSVAQNLAIGVPGDFATTGPWSTVPALDGELTAGAAGVVIAAFAWADDTTGVVTNGKPNLASTRFGFVGRDQRAVITTYLAESAFAVNAGMEVTLFDGGAFYITAPSTPTIGQKVFAKYADGTIVLGTAGSPPTSTLSVTTTNASTAISFTGGTLSPGMPISGTGIPAGATIATVNAGAGTATLSANASASGTVTATITTAYETRFFVKTKAASGEIIVISDKGF</sequence>